<dbReference type="PROSITE" id="PS51257">
    <property type="entry name" value="PROKAR_LIPOPROTEIN"/>
    <property type="match status" value="1"/>
</dbReference>
<accession>A0A074L069</accession>
<dbReference type="AlphaFoldDB" id="A0A074L069"/>
<keyword evidence="1" id="KW-0732">Signal</keyword>
<feature type="signal peptide" evidence="1">
    <location>
        <begin position="1"/>
        <end position="26"/>
    </location>
</feature>
<reference evidence="2 3" key="1">
    <citation type="submission" date="2014-04" db="EMBL/GenBank/DDBJ databases">
        <title>Characterization and application of a salt tolerant electro-active bacterium.</title>
        <authorList>
            <person name="Yang L."/>
            <person name="Wei S."/>
            <person name="Tay Q.X.M."/>
        </authorList>
    </citation>
    <scope>NUCLEOTIDE SEQUENCE [LARGE SCALE GENOMIC DNA]</scope>
    <source>
        <strain evidence="2 3">LY1</strain>
    </source>
</reference>
<proteinExistence type="predicted"/>
<evidence type="ECO:0000256" key="1">
    <source>
        <dbReference type="SAM" id="SignalP"/>
    </source>
</evidence>
<evidence type="ECO:0000313" key="3">
    <source>
        <dbReference type="Proteomes" id="UP000027821"/>
    </source>
</evidence>
<dbReference type="STRING" id="1048983.EL17_10340"/>
<organism evidence="2 3">
    <name type="scientific">Anditalea andensis</name>
    <dbReference type="NCBI Taxonomy" id="1048983"/>
    <lineage>
        <taxon>Bacteria</taxon>
        <taxon>Pseudomonadati</taxon>
        <taxon>Bacteroidota</taxon>
        <taxon>Cytophagia</taxon>
        <taxon>Cytophagales</taxon>
        <taxon>Cytophagaceae</taxon>
        <taxon>Anditalea</taxon>
    </lineage>
</organism>
<comment type="caution">
    <text evidence="2">The sequence shown here is derived from an EMBL/GenBank/DDBJ whole genome shotgun (WGS) entry which is preliminary data.</text>
</comment>
<sequence>MKIYYSIFIVALMIMVSCRPSTEVTAVWNTPEPERSNYNSIFLAALTEDLSLRQNLEQEFASRLTNRNVTTTKSVETFRPDFYDERSPERNRLEEIIRETACEGILTITLIDVEQEERFVPGGAAGMGGMYQPMGRFGYYGTFPGYFNHWHGAAFNTGYYSTDRRYFMETNLYDAQTMELVWSAQSKTLNPASDAAFAREYVDAVKAELRENGLVQ</sequence>
<dbReference type="eggNOG" id="ENOG5031JFP">
    <property type="taxonomic scope" value="Bacteria"/>
</dbReference>
<keyword evidence="3" id="KW-1185">Reference proteome</keyword>
<dbReference type="EMBL" id="JMIH01000018">
    <property type="protein sequence ID" value="KEO73890.1"/>
    <property type="molecule type" value="Genomic_DNA"/>
</dbReference>
<dbReference type="RefSeq" id="WP_164675062.1">
    <property type="nucleotide sequence ID" value="NZ_JMIH01000018.1"/>
</dbReference>
<evidence type="ECO:0000313" key="2">
    <source>
        <dbReference type="EMBL" id="KEO73890.1"/>
    </source>
</evidence>
<evidence type="ECO:0008006" key="4">
    <source>
        <dbReference type="Google" id="ProtNLM"/>
    </source>
</evidence>
<name>A0A074L069_9BACT</name>
<dbReference type="Proteomes" id="UP000027821">
    <property type="component" value="Unassembled WGS sequence"/>
</dbReference>
<feature type="chain" id="PRO_5001695572" description="DUF4136 domain-containing protein" evidence="1">
    <location>
        <begin position="27"/>
        <end position="216"/>
    </location>
</feature>
<gene>
    <name evidence="2" type="ORF">EL17_10340</name>
</gene>
<protein>
    <recommendedName>
        <fullName evidence="4">DUF4136 domain-containing protein</fullName>
    </recommendedName>
</protein>